<evidence type="ECO:0000256" key="1">
    <source>
        <dbReference type="SAM" id="Phobius"/>
    </source>
</evidence>
<protein>
    <submittedName>
        <fullName evidence="2">Uncharacterized protein</fullName>
    </submittedName>
</protein>
<proteinExistence type="predicted"/>
<evidence type="ECO:0000313" key="2">
    <source>
        <dbReference type="EMBL" id="HAS8543016.1"/>
    </source>
</evidence>
<sequence>MIPSENSLVMSDENAFKVLVALGNEYERRGFTNSSNLATFFVIGDFISKSANTKELITHYRPKIEQGRYSDSSISQTLLNGMVRSGYLKLDTGKYYLSETGYNCYLEQNSQPKSFSRLSIANRFFQEHQTLMFLLAVIGIGIGIASLA</sequence>
<keyword evidence="1" id="KW-1133">Transmembrane helix</keyword>
<feature type="transmembrane region" description="Helical" evidence="1">
    <location>
        <begin position="130"/>
        <end position="147"/>
    </location>
</feature>
<gene>
    <name evidence="2" type="ORF">I7730_25045</name>
</gene>
<dbReference type="EMBL" id="DACRBY010000084">
    <property type="protein sequence ID" value="HAS8543016.1"/>
    <property type="molecule type" value="Genomic_DNA"/>
</dbReference>
<reference evidence="2" key="1">
    <citation type="journal article" date="2018" name="Genome Biol.">
        <title>SKESA: strategic k-mer extension for scrupulous assemblies.</title>
        <authorList>
            <person name="Souvorov A."/>
            <person name="Agarwala R."/>
            <person name="Lipman D.J."/>
        </authorList>
    </citation>
    <scope>NUCLEOTIDE SEQUENCE</scope>
    <source>
        <strain evidence="2">BCW_3452</strain>
    </source>
</reference>
<reference evidence="2" key="2">
    <citation type="submission" date="2019-01" db="EMBL/GenBank/DDBJ databases">
        <authorList>
            <consortium name="NCBI Pathogen Detection Project"/>
        </authorList>
    </citation>
    <scope>NUCLEOTIDE SEQUENCE</scope>
    <source>
        <strain evidence="2">BCW_3452</strain>
    </source>
</reference>
<name>A0A8H9N5E8_VIBVL</name>
<accession>A0A8H9N5E8</accession>
<dbReference type="Proteomes" id="UP000863257">
    <property type="component" value="Unassembled WGS sequence"/>
</dbReference>
<dbReference type="AlphaFoldDB" id="A0A8H9N5E8"/>
<comment type="caution">
    <text evidence="2">The sequence shown here is derived from an EMBL/GenBank/DDBJ whole genome shotgun (WGS) entry which is preliminary data.</text>
</comment>
<keyword evidence="1" id="KW-0812">Transmembrane</keyword>
<organism evidence="2">
    <name type="scientific">Vibrio vulnificus</name>
    <dbReference type="NCBI Taxonomy" id="672"/>
    <lineage>
        <taxon>Bacteria</taxon>
        <taxon>Pseudomonadati</taxon>
        <taxon>Pseudomonadota</taxon>
        <taxon>Gammaproteobacteria</taxon>
        <taxon>Vibrionales</taxon>
        <taxon>Vibrionaceae</taxon>
        <taxon>Vibrio</taxon>
    </lineage>
</organism>
<keyword evidence="1" id="KW-0472">Membrane</keyword>